<dbReference type="SUPFAM" id="SSF56266">
    <property type="entry name" value="DmpA/ArgJ-like"/>
    <property type="match status" value="1"/>
</dbReference>
<comment type="subcellular location">
    <subcellularLocation>
        <location evidence="10">Cytoplasm</location>
    </subcellularLocation>
</comment>
<comment type="pathway">
    <text evidence="10">Amino-acid biosynthesis; L-arginine biosynthesis; N(2)-acetyl-L-ornithine from L-glutamate: step 1/4.</text>
</comment>
<comment type="pathway">
    <text evidence="10">Amino-acid biosynthesis; L-arginine biosynthesis; L-ornithine and N-acetyl-L-glutamate from L-glutamate and N(2)-acetyl-L-ornithine (cyclic): step 1/1.</text>
</comment>
<evidence type="ECO:0000256" key="3">
    <source>
        <dbReference type="ARBA" id="ARBA00022571"/>
    </source>
</evidence>
<reference evidence="11" key="2">
    <citation type="journal article" date="2021" name="PeerJ">
        <title>Extensive microbial diversity within the chicken gut microbiome revealed by metagenomics and culture.</title>
        <authorList>
            <person name="Gilroy R."/>
            <person name="Ravi A."/>
            <person name="Getino M."/>
            <person name="Pursley I."/>
            <person name="Horton D.L."/>
            <person name="Alikhan N.F."/>
            <person name="Baker D."/>
            <person name="Gharbi K."/>
            <person name="Hall N."/>
            <person name="Watson M."/>
            <person name="Adriaenssens E.M."/>
            <person name="Foster-Nyarko E."/>
            <person name="Jarju S."/>
            <person name="Secka A."/>
            <person name="Antonio M."/>
            <person name="Oren A."/>
            <person name="Chaudhuri R.R."/>
            <person name="La Ragione R."/>
            <person name="Hildebrand F."/>
            <person name="Pallen M.J."/>
        </authorList>
    </citation>
    <scope>NUCLEOTIDE SEQUENCE</scope>
    <source>
        <strain evidence="11">F6-4510</strain>
    </source>
</reference>
<sequence>MKIIDGGITAPKGFKAYGNAVGIKKGVKDLALIVSDVPANCAGAFTTNVVKATSVLRNIEIVKNKKNKVNGIAVNSGNANACTGELGVKGNIEMAKELAKLLNVPEDTVLTASTGVIGATFPIDTIKKGINDTFPMLGYDRNSAKLSAEAIMTTDTYSKEVAVQIELGGKVVTIGGMAKGSGMIHPNMATMLGFITTDANITQELLNKALMDTIPKTYNMVSVDGDTSTNDTVLVLANGLSENNIIDSENEDYETFYNALYYVNERLAKELVRDGEGATKFIEVNVIGAKSEEDAKIIAKSIITSNLVKTAFYGEDANWGRVLCAMGYSGVDFDTSKVSILYSSDSGKIQLMDKGTPIVFDEDKAKKILSQNEIYVDVIICEGDKKAKAWGCDLSYDYVKINGDYRS</sequence>
<dbReference type="CDD" id="cd02152">
    <property type="entry name" value="OAT"/>
    <property type="match status" value="1"/>
</dbReference>
<feature type="site" description="Involved in the stabilization of negative charge on the oxyanion by the formation of the oxyanion hole" evidence="10">
    <location>
        <position position="114"/>
    </location>
</feature>
<dbReference type="GO" id="GO:0006526">
    <property type="term" value="P:L-arginine biosynthetic process"/>
    <property type="evidence" value="ECO:0007669"/>
    <property type="project" value="UniProtKB-UniRule"/>
</dbReference>
<feature type="binding site" evidence="10">
    <location>
        <position position="190"/>
    </location>
    <ligand>
        <name>substrate</name>
    </ligand>
</feature>
<evidence type="ECO:0000256" key="8">
    <source>
        <dbReference type="ARBA" id="ARBA00023315"/>
    </source>
</evidence>
<dbReference type="NCBIfam" id="NF003802">
    <property type="entry name" value="PRK05388.1"/>
    <property type="match status" value="1"/>
</dbReference>
<dbReference type="GO" id="GO:0004042">
    <property type="term" value="F:L-glutamate N-acetyltransferase activity"/>
    <property type="evidence" value="ECO:0007669"/>
    <property type="project" value="UniProtKB-UniRule"/>
</dbReference>
<dbReference type="GO" id="GO:0004358">
    <property type="term" value="F:L-glutamate N-acetyltransferase activity, acting on acetyl-L-ornithine as donor"/>
    <property type="evidence" value="ECO:0007669"/>
    <property type="project" value="UniProtKB-UniRule"/>
</dbReference>
<dbReference type="InterPro" id="IPR002813">
    <property type="entry name" value="Arg_biosynth_ArgJ"/>
</dbReference>
<keyword evidence="4 10" id="KW-0028">Amino-acid biosynthesis</keyword>
<reference evidence="11" key="1">
    <citation type="submission" date="2020-10" db="EMBL/GenBank/DDBJ databases">
        <authorList>
            <person name="Gilroy R."/>
        </authorList>
    </citation>
    <scope>NUCLEOTIDE SEQUENCE</scope>
    <source>
        <strain evidence="11">F6-4510</strain>
    </source>
</reference>
<keyword evidence="3 10" id="KW-0055">Arginine biosynthesis</keyword>
<evidence type="ECO:0000256" key="1">
    <source>
        <dbReference type="ARBA" id="ARBA00006774"/>
    </source>
</evidence>
<dbReference type="EC" id="2.3.1.35" evidence="10"/>
<proteinExistence type="inferred from homology"/>
<keyword evidence="7 10" id="KW-0511">Multifunctional enzyme</keyword>
<evidence type="ECO:0000256" key="9">
    <source>
        <dbReference type="ARBA" id="ARBA00049439"/>
    </source>
</evidence>
<dbReference type="FunFam" id="3.10.20.340:FF:000001">
    <property type="entry name" value="Arginine biosynthesis bifunctional protein ArgJ, chloroplastic"/>
    <property type="match status" value="1"/>
</dbReference>
<dbReference type="HAMAP" id="MF_01106">
    <property type="entry name" value="ArgJ"/>
    <property type="match status" value="1"/>
</dbReference>
<dbReference type="GO" id="GO:0006592">
    <property type="term" value="P:ornithine biosynthetic process"/>
    <property type="evidence" value="ECO:0007669"/>
    <property type="project" value="TreeGrafter"/>
</dbReference>
<feature type="binding site" evidence="10">
    <location>
        <position position="402"/>
    </location>
    <ligand>
        <name>substrate</name>
    </ligand>
</feature>
<organism evidence="11 12">
    <name type="scientific">Candidatus Fimicola merdigallinarum</name>
    <dbReference type="NCBI Taxonomy" id="2840819"/>
    <lineage>
        <taxon>Bacteria</taxon>
        <taxon>Bacillati</taxon>
        <taxon>Bacillota</taxon>
        <taxon>Clostridia</taxon>
        <taxon>Lachnospirales</taxon>
        <taxon>Lachnospiraceae</taxon>
        <taxon>Lachnospiraceae incertae sedis</taxon>
        <taxon>Candidatus Fimicola</taxon>
    </lineage>
</organism>
<feature type="chain" id="PRO_5039772441" description="Arginine biosynthesis bifunctional protein ArgJ alpha chain" evidence="10">
    <location>
        <begin position="1"/>
        <end position="189"/>
    </location>
</feature>
<evidence type="ECO:0000256" key="10">
    <source>
        <dbReference type="HAMAP-Rule" id="MF_01106"/>
    </source>
</evidence>
<comment type="catalytic activity">
    <reaction evidence="9 10">
        <text>N(2)-acetyl-L-ornithine + L-glutamate = N-acetyl-L-glutamate + L-ornithine</text>
        <dbReference type="Rhea" id="RHEA:15349"/>
        <dbReference type="ChEBI" id="CHEBI:29985"/>
        <dbReference type="ChEBI" id="CHEBI:44337"/>
        <dbReference type="ChEBI" id="CHEBI:46911"/>
        <dbReference type="ChEBI" id="CHEBI:57805"/>
        <dbReference type="EC" id="2.3.1.35"/>
    </reaction>
</comment>
<dbReference type="Pfam" id="PF01960">
    <property type="entry name" value="ArgJ"/>
    <property type="match status" value="1"/>
</dbReference>
<comment type="subunit">
    <text evidence="2 10">Heterotetramer of two alpha and two beta chains.</text>
</comment>
<protein>
    <recommendedName>
        <fullName evidence="10">Arginine biosynthesis bifunctional protein ArgJ</fullName>
    </recommendedName>
    <domain>
        <recommendedName>
            <fullName evidence="10">Glutamate N-acetyltransferase</fullName>
            <ecNumber evidence="10">2.3.1.35</ecNumber>
        </recommendedName>
        <alternativeName>
            <fullName evidence="10">Ornithine acetyltransferase</fullName>
            <shortName evidence="10">OATase</shortName>
        </alternativeName>
        <alternativeName>
            <fullName evidence="10">Ornithine transacetylase</fullName>
        </alternativeName>
    </domain>
    <domain>
        <recommendedName>
            <fullName evidence="10">Amino-acid acetyltransferase</fullName>
            <ecNumber evidence="10">2.3.1.1</ecNumber>
        </recommendedName>
        <alternativeName>
            <fullName evidence="10">N-acetylglutamate synthase</fullName>
            <shortName evidence="10">AGSase</shortName>
        </alternativeName>
    </domain>
    <component>
        <recommendedName>
            <fullName evidence="10">Arginine biosynthesis bifunctional protein ArgJ alpha chain</fullName>
        </recommendedName>
    </component>
    <component>
        <recommendedName>
            <fullName evidence="10">Arginine biosynthesis bifunctional protein ArgJ beta chain</fullName>
        </recommendedName>
    </component>
</protein>
<name>A0A9D9DV99_9FIRM</name>
<dbReference type="GO" id="GO:0005737">
    <property type="term" value="C:cytoplasm"/>
    <property type="evidence" value="ECO:0007669"/>
    <property type="project" value="UniProtKB-SubCell"/>
</dbReference>
<feature type="chain" id="PRO_5039772440" description="Arginine biosynthesis bifunctional protein ArgJ beta chain" evidence="10">
    <location>
        <begin position="190"/>
        <end position="407"/>
    </location>
</feature>
<feature type="binding site" evidence="10">
    <location>
        <position position="407"/>
    </location>
    <ligand>
        <name>substrate</name>
    </ligand>
</feature>
<keyword evidence="6 10" id="KW-0068">Autocatalytic cleavage</keyword>
<keyword evidence="10" id="KW-0963">Cytoplasm</keyword>
<evidence type="ECO:0000256" key="2">
    <source>
        <dbReference type="ARBA" id="ARBA00011475"/>
    </source>
</evidence>
<dbReference type="InterPro" id="IPR042195">
    <property type="entry name" value="ArgJ_beta_C"/>
</dbReference>
<comment type="similarity">
    <text evidence="1 10">Belongs to the ArgJ family.</text>
</comment>
<comment type="catalytic activity">
    <reaction evidence="10">
        <text>L-glutamate + acetyl-CoA = N-acetyl-L-glutamate + CoA + H(+)</text>
        <dbReference type="Rhea" id="RHEA:24292"/>
        <dbReference type="ChEBI" id="CHEBI:15378"/>
        <dbReference type="ChEBI" id="CHEBI:29985"/>
        <dbReference type="ChEBI" id="CHEBI:44337"/>
        <dbReference type="ChEBI" id="CHEBI:57287"/>
        <dbReference type="ChEBI" id="CHEBI:57288"/>
        <dbReference type="EC" id="2.3.1.1"/>
    </reaction>
</comment>
<keyword evidence="8 10" id="KW-0012">Acyltransferase</keyword>
<dbReference type="Gene3D" id="3.60.70.12">
    <property type="entry name" value="L-amino peptidase D-ALA esterase/amidase"/>
    <property type="match status" value="1"/>
</dbReference>
<dbReference type="InterPro" id="IPR016117">
    <property type="entry name" value="ArgJ-like_dom_sf"/>
</dbReference>
<evidence type="ECO:0000256" key="6">
    <source>
        <dbReference type="ARBA" id="ARBA00022813"/>
    </source>
</evidence>
<dbReference type="Proteomes" id="UP000823611">
    <property type="component" value="Unassembled WGS sequence"/>
</dbReference>
<feature type="binding site" evidence="10">
    <location>
        <position position="179"/>
    </location>
    <ligand>
        <name>substrate</name>
    </ligand>
</feature>
<evidence type="ECO:0000313" key="12">
    <source>
        <dbReference type="Proteomes" id="UP000823611"/>
    </source>
</evidence>
<evidence type="ECO:0000256" key="5">
    <source>
        <dbReference type="ARBA" id="ARBA00022679"/>
    </source>
</evidence>
<evidence type="ECO:0000256" key="7">
    <source>
        <dbReference type="ARBA" id="ARBA00023268"/>
    </source>
</evidence>
<dbReference type="EMBL" id="JADIMX010000061">
    <property type="protein sequence ID" value="MBO8434306.1"/>
    <property type="molecule type" value="Genomic_DNA"/>
</dbReference>
<comment type="function">
    <text evidence="10">Catalyzes two activities which are involved in the cyclic version of arginine biosynthesis: the synthesis of N-acetylglutamate from glutamate and acetyl-CoA as the acetyl donor, and of ornithine by transacetylation between N(2)-acetylornithine and glutamate.</text>
</comment>
<feature type="active site" description="Nucleophile" evidence="10">
    <location>
        <position position="190"/>
    </location>
</feature>
<dbReference type="Gene3D" id="3.10.20.340">
    <property type="entry name" value="ArgJ beta chain, C-terminal domain"/>
    <property type="match status" value="1"/>
</dbReference>
<dbReference type="FunFam" id="3.60.70.12:FF:000001">
    <property type="entry name" value="Arginine biosynthesis bifunctional protein ArgJ, chloroplastic"/>
    <property type="match status" value="1"/>
</dbReference>
<feature type="binding site" evidence="10">
    <location>
        <position position="153"/>
    </location>
    <ligand>
        <name>substrate</name>
    </ligand>
</feature>
<dbReference type="PANTHER" id="PTHR23100:SF0">
    <property type="entry name" value="ARGININE BIOSYNTHESIS BIFUNCTIONAL PROTEIN ARGJ, MITOCHONDRIAL"/>
    <property type="match status" value="1"/>
</dbReference>
<accession>A0A9D9DV99</accession>
<comment type="caution">
    <text evidence="11">The sequence shown here is derived from an EMBL/GenBank/DDBJ whole genome shotgun (WGS) entry which is preliminary data.</text>
</comment>
<feature type="binding site" evidence="10">
    <location>
        <position position="276"/>
    </location>
    <ligand>
        <name>substrate</name>
    </ligand>
</feature>
<evidence type="ECO:0000256" key="4">
    <source>
        <dbReference type="ARBA" id="ARBA00022605"/>
    </source>
</evidence>
<gene>
    <name evidence="10 11" type="primary">argJ</name>
    <name evidence="11" type="ORF">IAC55_03165</name>
</gene>
<dbReference type="EC" id="2.3.1.1" evidence="10"/>
<feature type="site" description="Cleavage; by autolysis" evidence="10">
    <location>
        <begin position="189"/>
        <end position="190"/>
    </location>
</feature>
<keyword evidence="5 10" id="KW-0808">Transferase</keyword>
<dbReference type="NCBIfam" id="TIGR00120">
    <property type="entry name" value="ArgJ"/>
    <property type="match status" value="1"/>
</dbReference>
<dbReference type="PANTHER" id="PTHR23100">
    <property type="entry name" value="ARGININE BIOSYNTHESIS BIFUNCTIONAL PROTEIN ARGJ"/>
    <property type="match status" value="1"/>
</dbReference>
<dbReference type="AlphaFoldDB" id="A0A9D9DV99"/>
<feature type="site" description="Involved in the stabilization of negative charge on the oxyanion by the formation of the oxyanion hole" evidence="10">
    <location>
        <position position="115"/>
    </location>
</feature>
<evidence type="ECO:0000313" key="11">
    <source>
        <dbReference type="EMBL" id="MBO8434306.1"/>
    </source>
</evidence>